<name>A0A1G9T925_9PSEU</name>
<evidence type="ECO:0008006" key="4">
    <source>
        <dbReference type="Google" id="ProtNLM"/>
    </source>
</evidence>
<feature type="chain" id="PRO_5038938846" description="DUF5642 domain-containing protein" evidence="1">
    <location>
        <begin position="24"/>
        <end position="209"/>
    </location>
</feature>
<evidence type="ECO:0000313" key="3">
    <source>
        <dbReference type="Proteomes" id="UP000199682"/>
    </source>
</evidence>
<proteinExistence type="predicted"/>
<evidence type="ECO:0000256" key="1">
    <source>
        <dbReference type="SAM" id="SignalP"/>
    </source>
</evidence>
<protein>
    <recommendedName>
        <fullName evidence="4">DUF5642 domain-containing protein</fullName>
    </recommendedName>
</protein>
<feature type="signal peptide" evidence="1">
    <location>
        <begin position="1"/>
        <end position="23"/>
    </location>
</feature>
<gene>
    <name evidence="2" type="ORF">SAMN04488074_121117</name>
</gene>
<dbReference type="Proteomes" id="UP000199682">
    <property type="component" value="Unassembled WGS sequence"/>
</dbReference>
<keyword evidence="1" id="KW-0732">Signal</keyword>
<evidence type="ECO:0000313" key="2">
    <source>
        <dbReference type="EMBL" id="SDM44187.1"/>
    </source>
</evidence>
<dbReference type="EMBL" id="FNET01000021">
    <property type="protein sequence ID" value="SDM44187.1"/>
    <property type="molecule type" value="Genomic_DNA"/>
</dbReference>
<organism evidence="2 3">
    <name type="scientific">Lentzea albidocapillata subsp. violacea</name>
    <dbReference type="NCBI Taxonomy" id="128104"/>
    <lineage>
        <taxon>Bacteria</taxon>
        <taxon>Bacillati</taxon>
        <taxon>Actinomycetota</taxon>
        <taxon>Actinomycetes</taxon>
        <taxon>Pseudonocardiales</taxon>
        <taxon>Pseudonocardiaceae</taxon>
        <taxon>Lentzea</taxon>
    </lineage>
</organism>
<sequence length="209" mass="22167">MRGNKFFVALGVGVGVGVLAVCAACSTAEPQTQAPPPQIPKITPSTVPSRVPVMVDRALPDDCELVVSVEVMNATLGQELPGEPRIIIGIKEPGIGRTGKIDCYYGIPPKKNLPDAKIVIGLSTYNDDLTARTRVAESVEAERADGAKITEVDVGKQKGMLVEGKDEQLLIGSLGKSTFVVRNRNNFIPKEKLIAVLPVLAAQSMTPPV</sequence>
<reference evidence="3" key="1">
    <citation type="submission" date="2016-10" db="EMBL/GenBank/DDBJ databases">
        <authorList>
            <person name="Varghese N."/>
            <person name="Submissions S."/>
        </authorList>
    </citation>
    <scope>NUCLEOTIDE SEQUENCE [LARGE SCALE GENOMIC DNA]</scope>
    <source>
        <strain evidence="3">DSM 44796</strain>
    </source>
</reference>
<dbReference type="RefSeq" id="WP_090012488.1">
    <property type="nucleotide sequence ID" value="NZ_FNET01000021.1"/>
</dbReference>
<accession>A0A1G9T925</accession>
<dbReference type="AlphaFoldDB" id="A0A1G9T925"/>